<keyword evidence="10" id="KW-0496">Mitochondrion</keyword>
<dbReference type="PANTHER" id="PTHR12131:SF1">
    <property type="entry name" value="ATP-DEPENDENT RNA HELICASE SUPV3L1, MITOCHONDRIAL-RELATED"/>
    <property type="match status" value="1"/>
</dbReference>
<comment type="cofactor">
    <cofactor evidence="2">
        <name>Mg(2+)</name>
        <dbReference type="ChEBI" id="CHEBI:18420"/>
    </cofactor>
</comment>
<dbReference type="PROSITE" id="PS51192">
    <property type="entry name" value="HELICASE_ATP_BIND_1"/>
    <property type="match status" value="1"/>
</dbReference>
<dbReference type="InterPro" id="IPR055206">
    <property type="entry name" value="DEXQc_SUV3"/>
</dbReference>
<dbReference type="GO" id="GO:0005524">
    <property type="term" value="F:ATP binding"/>
    <property type="evidence" value="ECO:0007669"/>
    <property type="project" value="UniProtKB-KW"/>
</dbReference>
<evidence type="ECO:0000256" key="13">
    <source>
        <dbReference type="SAM" id="MobiDB-lite"/>
    </source>
</evidence>
<feature type="compositionally biased region" description="Polar residues" evidence="13">
    <location>
        <begin position="309"/>
        <end position="322"/>
    </location>
</feature>
<evidence type="ECO:0000256" key="6">
    <source>
        <dbReference type="ARBA" id="ARBA00022801"/>
    </source>
</evidence>
<dbReference type="Gene3D" id="1.20.272.40">
    <property type="match status" value="1"/>
</dbReference>
<dbReference type="GO" id="GO:0000965">
    <property type="term" value="P:mitochondrial RNA 3'-end processing"/>
    <property type="evidence" value="ECO:0007669"/>
    <property type="project" value="TreeGrafter"/>
</dbReference>
<dbReference type="SUPFAM" id="SSF52540">
    <property type="entry name" value="P-loop containing nucleoside triphosphate hydrolases"/>
    <property type="match status" value="1"/>
</dbReference>
<dbReference type="PANTHER" id="PTHR12131">
    <property type="entry name" value="ATP-DEPENDENT RNA AND DNA HELICASE"/>
    <property type="match status" value="1"/>
</dbReference>
<dbReference type="InterPro" id="IPR001650">
    <property type="entry name" value="Helicase_C-like"/>
</dbReference>
<evidence type="ECO:0000256" key="4">
    <source>
        <dbReference type="ARBA" id="ARBA00012552"/>
    </source>
</evidence>
<keyword evidence="6" id="KW-0378">Hydrolase</keyword>
<proteinExistence type="predicted"/>
<organism evidence="16 17">
    <name type="scientific">Seminavis robusta</name>
    <dbReference type="NCBI Taxonomy" id="568900"/>
    <lineage>
        <taxon>Eukaryota</taxon>
        <taxon>Sar</taxon>
        <taxon>Stramenopiles</taxon>
        <taxon>Ochrophyta</taxon>
        <taxon>Bacillariophyta</taxon>
        <taxon>Bacillariophyceae</taxon>
        <taxon>Bacillariophycidae</taxon>
        <taxon>Naviculales</taxon>
        <taxon>Naviculaceae</taxon>
        <taxon>Seminavis</taxon>
    </lineage>
</organism>
<dbReference type="FunFam" id="3.40.50.300:FF:000957">
    <property type="entry name" value="ATP-dependent RNA helicase SUV3L, mitochondrial"/>
    <property type="match status" value="1"/>
</dbReference>
<dbReference type="Pfam" id="PF22527">
    <property type="entry name" value="DEXQc_Suv3"/>
    <property type="match status" value="1"/>
</dbReference>
<feature type="compositionally biased region" description="Basic and acidic residues" evidence="13">
    <location>
        <begin position="297"/>
        <end position="306"/>
    </location>
</feature>
<dbReference type="Pfam" id="PF00271">
    <property type="entry name" value="Helicase_C"/>
    <property type="match status" value="1"/>
</dbReference>
<feature type="domain" description="Helicase C-terminal" evidence="15">
    <location>
        <begin position="595"/>
        <end position="747"/>
    </location>
</feature>
<evidence type="ECO:0000256" key="7">
    <source>
        <dbReference type="ARBA" id="ARBA00022806"/>
    </source>
</evidence>
<dbReference type="SMART" id="SM00490">
    <property type="entry name" value="HELICc"/>
    <property type="match status" value="1"/>
</dbReference>
<evidence type="ECO:0000256" key="3">
    <source>
        <dbReference type="ARBA" id="ARBA00004173"/>
    </source>
</evidence>
<dbReference type="Gene3D" id="1.20.58.1080">
    <property type="match status" value="1"/>
</dbReference>
<evidence type="ECO:0000256" key="1">
    <source>
        <dbReference type="ARBA" id="ARBA00001936"/>
    </source>
</evidence>
<dbReference type="GO" id="GO:0045025">
    <property type="term" value="C:mitochondrial degradosome"/>
    <property type="evidence" value="ECO:0007669"/>
    <property type="project" value="TreeGrafter"/>
</dbReference>
<evidence type="ECO:0000313" key="17">
    <source>
        <dbReference type="Proteomes" id="UP001153069"/>
    </source>
</evidence>
<reference evidence="16" key="1">
    <citation type="submission" date="2020-06" db="EMBL/GenBank/DDBJ databases">
        <authorList>
            <consortium name="Plant Systems Biology data submission"/>
        </authorList>
    </citation>
    <scope>NUCLEOTIDE SEQUENCE</scope>
    <source>
        <strain evidence="16">D6</strain>
    </source>
</reference>
<keyword evidence="17" id="KW-1185">Reference proteome</keyword>
<dbReference type="InterPro" id="IPR027417">
    <property type="entry name" value="P-loop_NTPase"/>
</dbReference>
<dbReference type="EC" id="3.6.4.13" evidence="4"/>
<gene>
    <name evidence="16" type="ORF">SEMRO_345_G122490.1</name>
</gene>
<keyword evidence="5" id="KW-0547">Nucleotide-binding</keyword>
<comment type="subcellular location">
    <subcellularLocation>
        <location evidence="3">Mitochondrion</location>
    </subcellularLocation>
</comment>
<comment type="catalytic activity">
    <reaction evidence="11">
        <text>ATP + H2O = ADP + phosphate + H(+)</text>
        <dbReference type="Rhea" id="RHEA:13065"/>
        <dbReference type="ChEBI" id="CHEBI:15377"/>
        <dbReference type="ChEBI" id="CHEBI:15378"/>
        <dbReference type="ChEBI" id="CHEBI:30616"/>
        <dbReference type="ChEBI" id="CHEBI:43474"/>
        <dbReference type="ChEBI" id="CHEBI:456216"/>
        <dbReference type="EC" id="3.6.4.13"/>
    </reaction>
</comment>
<evidence type="ECO:0000256" key="2">
    <source>
        <dbReference type="ARBA" id="ARBA00001946"/>
    </source>
</evidence>
<keyword evidence="7 16" id="KW-0347">Helicase</keyword>
<feature type="region of interest" description="Disordered" evidence="13">
    <location>
        <begin position="76"/>
        <end position="109"/>
    </location>
</feature>
<dbReference type="InterPro" id="IPR044774">
    <property type="entry name" value="Suv3_DEXQc"/>
</dbReference>
<dbReference type="Proteomes" id="UP001153069">
    <property type="component" value="Unassembled WGS sequence"/>
</dbReference>
<dbReference type="InterPro" id="IPR014001">
    <property type="entry name" value="Helicase_ATP-bd"/>
</dbReference>
<keyword evidence="12" id="KW-0175">Coiled coil</keyword>
<dbReference type="CDD" id="cd18805">
    <property type="entry name" value="SF2_C_suv3"/>
    <property type="match status" value="1"/>
</dbReference>
<dbReference type="PROSITE" id="PS51194">
    <property type="entry name" value="HELICASE_CTER"/>
    <property type="match status" value="1"/>
</dbReference>
<evidence type="ECO:0000259" key="15">
    <source>
        <dbReference type="PROSITE" id="PS51194"/>
    </source>
</evidence>
<evidence type="ECO:0000259" key="14">
    <source>
        <dbReference type="PROSITE" id="PS51192"/>
    </source>
</evidence>
<feature type="compositionally biased region" description="Low complexity" evidence="13">
    <location>
        <begin position="86"/>
        <end position="95"/>
    </location>
</feature>
<feature type="coiled-coil region" evidence="12">
    <location>
        <begin position="227"/>
        <end position="268"/>
    </location>
</feature>
<feature type="domain" description="Helicase ATP-binding" evidence="14">
    <location>
        <begin position="428"/>
        <end position="544"/>
    </location>
</feature>
<name>A0A9N8HBN0_9STRA</name>
<comment type="cofactor">
    <cofactor evidence="1">
        <name>Mn(2+)</name>
        <dbReference type="ChEBI" id="CHEBI:29035"/>
    </cofactor>
</comment>
<keyword evidence="8" id="KW-0067">ATP-binding</keyword>
<dbReference type="InterPro" id="IPR050699">
    <property type="entry name" value="RNA-DNA_Helicase"/>
</dbReference>
<evidence type="ECO:0000256" key="10">
    <source>
        <dbReference type="ARBA" id="ARBA00023128"/>
    </source>
</evidence>
<evidence type="ECO:0000256" key="12">
    <source>
        <dbReference type="SAM" id="Coils"/>
    </source>
</evidence>
<dbReference type="GO" id="GO:0016787">
    <property type="term" value="F:hydrolase activity"/>
    <property type="evidence" value="ECO:0007669"/>
    <property type="project" value="UniProtKB-KW"/>
</dbReference>
<feature type="region of interest" description="Disordered" evidence="13">
    <location>
        <begin position="294"/>
        <end position="332"/>
    </location>
</feature>
<dbReference type="AlphaFoldDB" id="A0A9N8HBN0"/>
<keyword evidence="9" id="KW-0809">Transit peptide</keyword>
<evidence type="ECO:0000256" key="11">
    <source>
        <dbReference type="ARBA" id="ARBA00047984"/>
    </source>
</evidence>
<sequence>MKQVGIARRSFLWSNLSARRCPPLQDHNVAHPRRFHHDNSRFLIDRWTERASFPPNVNKCWPIASNSQALFRSFSSSNAQDEKDTTTSSITTTASNEDDEIEQRRREKKQRSLRRVAAQYIPQWLKSEPFCFERTVAALNLNLSAERYRTGTSFTAKSDLQGQYRKVFVDSIPSFTNYVRTSDELPEGLNKALNRLVDAGFCDQEFSTLYRSIKGGESKRTQTVTLLSQKQKQYEERKRTIQLINEKIEELKDELVEVQSEYSNIQQIISNPSTKQTGKNSSESNSVVSMIASAARMARESKKDAPNNDPETSASENTTGLEKSSLEQRMQKLERRIRSREDHVESIVHGTRKVLESIENLQKELAESQRSMSNETYADTQQIVNETLLILCDYLAQHIQTQHSKLIERWANLDDKTDLTKPHEWYPYARLEKRKIVYHGGPTNSGKTYTALQRLKQAKTGLYVGPLRLLAGEVYETLNSQGVYTSLVTGQEKREFAFCTHIAATVEMAGNLLDREFDVVVVDEIQMIEDKDRGFAWTRALMGLRCKEIHVCGGLEAKCLVQRIAHACHDDFQLHEYKRFGELVVADSSLATHPNEMNAYKRVQPGDCIVAFSRNDIFAIQREIEAAGHKCCIIYGTLPPEIRTAQAQLFNDPDSGYDILIASDAIAMGLNLNIRRIVFNTVYKNDGNSIVRLGHSAVKQIAGRAGRRNSHFPNGIATCRNPADLEYIRQCLHTDIAPIEKAGLVPSSSHIDLFGEALQEYHYGGLDKHGNKIVPHLHTLLQEFSDMAVVKGDFFLCRQGDMLAVARWLKDIGGLDTSQKFTFCMAPVNTSQAKVKDVLVKFGKKLAAGEVPGLTRGSPVKRANSFVDLATLCSIYLDVELFIWMQNKFPPINLMEQQAALARKERCSAMIKQGLNETEKLKLDHCYITRDANLRTEWTREQQKLGSSDDDVMSFDESDTEAEFRTYL</sequence>
<dbReference type="GO" id="GO:0003724">
    <property type="term" value="F:RNA helicase activity"/>
    <property type="evidence" value="ECO:0007669"/>
    <property type="project" value="UniProtKB-EC"/>
</dbReference>
<evidence type="ECO:0000256" key="8">
    <source>
        <dbReference type="ARBA" id="ARBA00022840"/>
    </source>
</evidence>
<evidence type="ECO:0000313" key="16">
    <source>
        <dbReference type="EMBL" id="CAB9508391.1"/>
    </source>
</evidence>
<comment type="caution">
    <text evidence="16">The sequence shown here is derived from an EMBL/GenBank/DDBJ whole genome shotgun (WGS) entry which is preliminary data.</text>
</comment>
<dbReference type="Gene3D" id="3.40.50.300">
    <property type="entry name" value="P-loop containing nucleotide triphosphate hydrolases"/>
    <property type="match status" value="2"/>
</dbReference>
<accession>A0A9N8HBN0</accession>
<dbReference type="Pfam" id="PF18147">
    <property type="entry name" value="Suv3_C_1"/>
    <property type="match status" value="1"/>
</dbReference>
<protein>
    <recommendedName>
        <fullName evidence="4">RNA helicase</fullName>
        <ecNumber evidence="4">3.6.4.13</ecNumber>
    </recommendedName>
</protein>
<dbReference type="EMBL" id="CAICTM010000344">
    <property type="protein sequence ID" value="CAB9508391.1"/>
    <property type="molecule type" value="Genomic_DNA"/>
</dbReference>
<dbReference type="OrthoDB" id="6692397at2759"/>
<dbReference type="InterPro" id="IPR041082">
    <property type="entry name" value="Suv3_C_1"/>
</dbReference>
<evidence type="ECO:0000256" key="9">
    <source>
        <dbReference type="ARBA" id="ARBA00022946"/>
    </source>
</evidence>
<dbReference type="FunFam" id="3.40.50.300:FF:000269">
    <property type="entry name" value="ATP-dependent RNA helicase SUPV3L1, mitochondrial"/>
    <property type="match status" value="1"/>
</dbReference>
<dbReference type="CDD" id="cd17913">
    <property type="entry name" value="DEXQc_Suv3"/>
    <property type="match status" value="1"/>
</dbReference>
<evidence type="ECO:0000256" key="5">
    <source>
        <dbReference type="ARBA" id="ARBA00022741"/>
    </source>
</evidence>